<dbReference type="NCBIfam" id="NF005921">
    <property type="entry name" value="PRK07922.1"/>
    <property type="match status" value="1"/>
</dbReference>
<dbReference type="Gene3D" id="3.40.630.30">
    <property type="match status" value="1"/>
</dbReference>
<organism evidence="5 6">
    <name type="scientific">Actinotalea fermentans</name>
    <dbReference type="NCBI Taxonomy" id="43671"/>
    <lineage>
        <taxon>Bacteria</taxon>
        <taxon>Bacillati</taxon>
        <taxon>Actinomycetota</taxon>
        <taxon>Actinomycetes</taxon>
        <taxon>Micrococcales</taxon>
        <taxon>Cellulomonadaceae</taxon>
        <taxon>Actinotalea</taxon>
    </lineage>
</organism>
<evidence type="ECO:0000256" key="2">
    <source>
        <dbReference type="ARBA" id="ARBA00023315"/>
    </source>
</evidence>
<comment type="caution">
    <text evidence="5">The sequence shown here is derived from an EMBL/GenBank/DDBJ whole genome shotgun (WGS) entry which is preliminary data.</text>
</comment>
<feature type="domain" description="N-acetyltransferase" evidence="4">
    <location>
        <begin position="51"/>
        <end position="185"/>
    </location>
</feature>
<dbReference type="GO" id="GO:0016747">
    <property type="term" value="F:acyltransferase activity, transferring groups other than amino-acyl groups"/>
    <property type="evidence" value="ECO:0007669"/>
    <property type="project" value="InterPro"/>
</dbReference>
<dbReference type="PROSITE" id="PS51186">
    <property type="entry name" value="GNAT"/>
    <property type="match status" value="1"/>
</dbReference>
<keyword evidence="6" id="KW-1185">Reference proteome</keyword>
<feature type="region of interest" description="Disordered" evidence="3">
    <location>
        <begin position="1"/>
        <end position="48"/>
    </location>
</feature>
<evidence type="ECO:0000256" key="3">
    <source>
        <dbReference type="SAM" id="MobiDB-lite"/>
    </source>
</evidence>
<sequence length="213" mass="23527">MGRIANRFPRPRHYRGDVDSSPSTSSAPHWLSPDDDAAPAGGAPAPEAGALRLRPAMPRDVRAIRDLVDPYARERILLPKELVGYYEAVQEFLVAEDATGVVGCGALHVMWSDLGEVRTLAVHPGLRRRGIGHALLVALLDRARDLGLERVFCLTFEVDFFRRHGFHPIHGTPVDPDVFAELLRSHDDGVAEFLDLAHVKPNTLGNTRMLVHL</sequence>
<accession>A0A511Z0K0</accession>
<name>A0A511Z0K0_9CELL</name>
<dbReference type="Pfam" id="PF00583">
    <property type="entry name" value="Acetyltransf_1"/>
    <property type="match status" value="1"/>
</dbReference>
<dbReference type="InterPro" id="IPR000182">
    <property type="entry name" value="GNAT_dom"/>
</dbReference>
<dbReference type="SUPFAM" id="SSF55729">
    <property type="entry name" value="Acyl-CoA N-acyltransferases (Nat)"/>
    <property type="match status" value="1"/>
</dbReference>
<feature type="compositionally biased region" description="Low complexity" evidence="3">
    <location>
        <begin position="38"/>
        <end position="48"/>
    </location>
</feature>
<gene>
    <name evidence="5" type="ORF">AFE02nite_27180</name>
</gene>
<dbReference type="InterPro" id="IPR050832">
    <property type="entry name" value="Bact_Acetyltransf"/>
</dbReference>
<reference evidence="5 6" key="1">
    <citation type="submission" date="2019-07" db="EMBL/GenBank/DDBJ databases">
        <title>Whole genome shotgun sequence of Actinotalea fermentans NBRC 105374.</title>
        <authorList>
            <person name="Hosoyama A."/>
            <person name="Uohara A."/>
            <person name="Ohji S."/>
            <person name="Ichikawa N."/>
        </authorList>
    </citation>
    <scope>NUCLEOTIDE SEQUENCE [LARGE SCALE GENOMIC DNA]</scope>
    <source>
        <strain evidence="5 6">NBRC 105374</strain>
    </source>
</reference>
<dbReference type="Proteomes" id="UP000321484">
    <property type="component" value="Unassembled WGS sequence"/>
</dbReference>
<dbReference type="AlphaFoldDB" id="A0A511Z0K0"/>
<proteinExistence type="predicted"/>
<dbReference type="PANTHER" id="PTHR43877">
    <property type="entry name" value="AMINOALKYLPHOSPHONATE N-ACETYLTRANSFERASE-RELATED-RELATED"/>
    <property type="match status" value="1"/>
</dbReference>
<evidence type="ECO:0000313" key="6">
    <source>
        <dbReference type="Proteomes" id="UP000321484"/>
    </source>
</evidence>
<evidence type="ECO:0000259" key="4">
    <source>
        <dbReference type="PROSITE" id="PS51186"/>
    </source>
</evidence>
<protein>
    <submittedName>
        <fullName evidence="5">N-acetylglutamate synthase</fullName>
    </submittedName>
</protein>
<keyword evidence="2" id="KW-0012">Acyltransferase</keyword>
<evidence type="ECO:0000313" key="5">
    <source>
        <dbReference type="EMBL" id="GEN80984.1"/>
    </source>
</evidence>
<dbReference type="OrthoDB" id="9793138at2"/>
<evidence type="ECO:0000256" key="1">
    <source>
        <dbReference type="ARBA" id="ARBA00022679"/>
    </source>
</evidence>
<keyword evidence="1" id="KW-0808">Transferase</keyword>
<dbReference type="CDD" id="cd04301">
    <property type="entry name" value="NAT_SF"/>
    <property type="match status" value="1"/>
</dbReference>
<dbReference type="EMBL" id="BJYK01000009">
    <property type="protein sequence ID" value="GEN80984.1"/>
    <property type="molecule type" value="Genomic_DNA"/>
</dbReference>
<dbReference type="InterPro" id="IPR016181">
    <property type="entry name" value="Acyl_CoA_acyltransferase"/>
</dbReference>